<protein>
    <recommendedName>
        <fullName evidence="2">Reverse transcriptase Ty1/copia-type domain-containing protein</fullName>
    </recommendedName>
</protein>
<organism evidence="3 4">
    <name type="scientific">Parthenolecanium corni</name>
    <dbReference type="NCBI Taxonomy" id="536013"/>
    <lineage>
        <taxon>Eukaryota</taxon>
        <taxon>Metazoa</taxon>
        <taxon>Ecdysozoa</taxon>
        <taxon>Arthropoda</taxon>
        <taxon>Hexapoda</taxon>
        <taxon>Insecta</taxon>
        <taxon>Pterygota</taxon>
        <taxon>Neoptera</taxon>
        <taxon>Paraneoptera</taxon>
        <taxon>Hemiptera</taxon>
        <taxon>Sternorrhyncha</taxon>
        <taxon>Coccoidea</taxon>
        <taxon>Coccidae</taxon>
        <taxon>Parthenolecanium</taxon>
    </lineage>
</organism>
<dbReference type="PANTHER" id="PTHR11439:SF463">
    <property type="entry name" value="REVERSE TRANSCRIPTASE TY1_COPIA-TYPE DOMAIN-CONTAINING PROTEIN"/>
    <property type="match status" value="1"/>
</dbReference>
<accession>A0AAN9TKI5</accession>
<reference evidence="3 4" key="1">
    <citation type="submission" date="2024-03" db="EMBL/GenBank/DDBJ databases">
        <title>Adaptation during the transition from Ophiocordyceps entomopathogen to insect associate is accompanied by gene loss and intensified selection.</title>
        <authorList>
            <person name="Ward C.M."/>
            <person name="Onetto C.A."/>
            <person name="Borneman A.R."/>
        </authorList>
    </citation>
    <scope>NUCLEOTIDE SEQUENCE [LARGE SCALE GENOMIC DNA]</scope>
    <source>
        <strain evidence="3">AWRI1</strain>
        <tissue evidence="3">Single Adult Female</tissue>
    </source>
</reference>
<dbReference type="CDD" id="cd09272">
    <property type="entry name" value="RNase_HI_RT_Ty1"/>
    <property type="match status" value="1"/>
</dbReference>
<evidence type="ECO:0000313" key="3">
    <source>
        <dbReference type="EMBL" id="KAK7590678.1"/>
    </source>
</evidence>
<dbReference type="GO" id="GO:0071897">
    <property type="term" value="P:DNA biosynthetic process"/>
    <property type="evidence" value="ECO:0007669"/>
    <property type="project" value="UniProtKB-ARBA"/>
</dbReference>
<keyword evidence="4" id="KW-1185">Reference proteome</keyword>
<evidence type="ECO:0000259" key="2">
    <source>
        <dbReference type="Pfam" id="PF07727"/>
    </source>
</evidence>
<proteinExistence type="predicted"/>
<dbReference type="EMBL" id="JBBCAQ010000022">
    <property type="protein sequence ID" value="KAK7590678.1"/>
    <property type="molecule type" value="Genomic_DNA"/>
</dbReference>
<sequence length="716" mass="81847">MNKARCLRVEANIDKKYWPECVKTAAYLGNRTLANTLEEKTPFEIFFGEKPNVTNLKPFGSVVYIRIPDVRRKFKMDAKGEKGVLVGYMETGYRVLVNGVIKETPYVRLASEQLQPVNRRTPSMLKYEESTTEEDEEKEKVNATKNFENLQTESNLDGEHISQITRDRRDEAEVQLQAQNEDVENQDINEQVTEQAENTPSRPTRVKRKPSHLDDYIVQIKLCTTICTPDSYREAMQSEDAVAWKLSMDEEIRNLQKNNVWKLVDMPANKKVVPVKWVYRIKPNGKLKSRLVAVGFRQPHDAEEETYSPVAAMATLRVVLSMSCHFGFYIHQMDVESAFLNGDVKGEVFVSQPRGYELENNKVYQLQKALYGLRESPRAWYDCFHKFMVELGFSCSDYDSCLYIKWLNRDLLGLILYVDDLLIFSGKENLVMDLKSQLEKKFSMTDLGEIRNYLGIEVEYSRGAKVMKLNQSKYINSLAEKYQVGQMRKSRTPMEKNLNLPVSAECDSYVSDYRSLIGALLFIGTGTRLDVSYAINYLSRFQRCATATHFRYALRVLKYLQETSHMKLTFTGNMDQVLEGWADADWAADSVDRKSTGGILIRAFGNPVIWNCRKQSTVARASTYAEYIALADTVSELMPIIGVMKNLRVSFKGPIPIYEDNSGAVVLANKGKFTKRAKHIEVAYNFVADYVAKGLIVVRKVDSKDQLADILTKALS</sequence>
<dbReference type="AlphaFoldDB" id="A0AAN9TKI5"/>
<evidence type="ECO:0000313" key="4">
    <source>
        <dbReference type="Proteomes" id="UP001367676"/>
    </source>
</evidence>
<dbReference type="Proteomes" id="UP001367676">
    <property type="component" value="Unassembled WGS sequence"/>
</dbReference>
<dbReference type="InterPro" id="IPR043502">
    <property type="entry name" value="DNA/RNA_pol_sf"/>
</dbReference>
<comment type="caution">
    <text evidence="3">The sequence shown here is derived from an EMBL/GenBank/DDBJ whole genome shotgun (WGS) entry which is preliminary data.</text>
</comment>
<feature type="compositionally biased region" description="Polar residues" evidence="1">
    <location>
        <begin position="188"/>
        <end position="202"/>
    </location>
</feature>
<evidence type="ECO:0000256" key="1">
    <source>
        <dbReference type="SAM" id="MobiDB-lite"/>
    </source>
</evidence>
<dbReference type="PANTHER" id="PTHR11439">
    <property type="entry name" value="GAG-POL-RELATED RETROTRANSPOSON"/>
    <property type="match status" value="1"/>
</dbReference>
<feature type="domain" description="Reverse transcriptase Ty1/copia-type" evidence="2">
    <location>
        <begin position="258"/>
        <end position="496"/>
    </location>
</feature>
<feature type="region of interest" description="Disordered" evidence="1">
    <location>
        <begin position="120"/>
        <end position="140"/>
    </location>
</feature>
<dbReference type="InterPro" id="IPR013103">
    <property type="entry name" value="RVT_2"/>
</dbReference>
<feature type="region of interest" description="Disordered" evidence="1">
    <location>
        <begin position="178"/>
        <end position="210"/>
    </location>
</feature>
<gene>
    <name evidence="3" type="ORF">V9T40_002291</name>
</gene>
<name>A0AAN9TKI5_9HEMI</name>
<dbReference type="Pfam" id="PF07727">
    <property type="entry name" value="RVT_2"/>
    <property type="match status" value="1"/>
</dbReference>
<dbReference type="SUPFAM" id="SSF56672">
    <property type="entry name" value="DNA/RNA polymerases"/>
    <property type="match status" value="1"/>
</dbReference>